<reference evidence="2" key="2">
    <citation type="submission" date="2022-06" db="UniProtKB">
        <authorList>
            <consortium name="EnsemblMetazoa"/>
        </authorList>
    </citation>
    <scope>IDENTIFICATION</scope>
    <source>
        <strain evidence="2">PS312</strain>
    </source>
</reference>
<evidence type="ECO:0000313" key="3">
    <source>
        <dbReference type="Proteomes" id="UP000005239"/>
    </source>
</evidence>
<reference evidence="3" key="1">
    <citation type="journal article" date="2008" name="Nat. Genet.">
        <title>The Pristionchus pacificus genome provides a unique perspective on nematode lifestyle and parasitism.</title>
        <authorList>
            <person name="Dieterich C."/>
            <person name="Clifton S.W."/>
            <person name="Schuster L.N."/>
            <person name="Chinwalla A."/>
            <person name="Delehaunty K."/>
            <person name="Dinkelacker I."/>
            <person name="Fulton L."/>
            <person name="Fulton R."/>
            <person name="Godfrey J."/>
            <person name="Minx P."/>
            <person name="Mitreva M."/>
            <person name="Roeseler W."/>
            <person name="Tian H."/>
            <person name="Witte H."/>
            <person name="Yang S.P."/>
            <person name="Wilson R.K."/>
            <person name="Sommer R.J."/>
        </authorList>
    </citation>
    <scope>NUCLEOTIDE SEQUENCE [LARGE SCALE GENOMIC DNA]</scope>
    <source>
        <strain evidence="3">PS312</strain>
    </source>
</reference>
<name>A0A8R1UEV7_PRIPA</name>
<dbReference type="InterPro" id="IPR024855">
    <property type="entry name" value="UNC79"/>
</dbReference>
<dbReference type="EnsemblMetazoa" id="PPA19972b.1">
    <property type="protein sequence ID" value="PPA19972b.1"/>
    <property type="gene ID" value="WBGene00109526"/>
</dbReference>
<keyword evidence="3" id="KW-1185">Reference proteome</keyword>
<evidence type="ECO:0000313" key="2">
    <source>
        <dbReference type="EnsemblMetazoa" id="PPA19972b.1"/>
    </source>
</evidence>
<dbReference type="InterPro" id="IPR016024">
    <property type="entry name" value="ARM-type_fold"/>
</dbReference>
<accession>A0A8R1UEV7</accession>
<feature type="region of interest" description="Disordered" evidence="1">
    <location>
        <begin position="1432"/>
        <end position="1454"/>
    </location>
</feature>
<dbReference type="PANTHER" id="PTHR21696:SF2">
    <property type="entry name" value="PROTEIN UNC-79 HOMOLOG"/>
    <property type="match status" value="1"/>
</dbReference>
<dbReference type="Proteomes" id="UP000005239">
    <property type="component" value="Unassembled WGS sequence"/>
</dbReference>
<evidence type="ECO:0000256" key="1">
    <source>
        <dbReference type="SAM" id="MobiDB-lite"/>
    </source>
</evidence>
<organism evidence="2 3">
    <name type="scientific">Pristionchus pacificus</name>
    <name type="common">Parasitic nematode worm</name>
    <dbReference type="NCBI Taxonomy" id="54126"/>
    <lineage>
        <taxon>Eukaryota</taxon>
        <taxon>Metazoa</taxon>
        <taxon>Ecdysozoa</taxon>
        <taxon>Nematoda</taxon>
        <taxon>Chromadorea</taxon>
        <taxon>Rhabditida</taxon>
        <taxon>Rhabditina</taxon>
        <taxon>Diplogasteromorpha</taxon>
        <taxon>Diplogasteroidea</taxon>
        <taxon>Neodiplogasteridae</taxon>
        <taxon>Pristionchus</taxon>
    </lineage>
</organism>
<dbReference type="SUPFAM" id="SSF48371">
    <property type="entry name" value="ARM repeat"/>
    <property type="match status" value="1"/>
</dbReference>
<proteinExistence type="predicted"/>
<dbReference type="PANTHER" id="PTHR21696">
    <property type="entry name" value="PROTEIN UNC-79 HOMOLOG"/>
    <property type="match status" value="1"/>
</dbReference>
<protein>
    <recommendedName>
        <fullName evidence="4">Uncoordinated protein 79</fullName>
    </recommendedName>
</protein>
<gene>
    <name evidence="2" type="primary">WBGene00109526</name>
</gene>
<evidence type="ECO:0008006" key="4">
    <source>
        <dbReference type="Google" id="ProtNLM"/>
    </source>
</evidence>
<sequence length="2056" mass="231075">MGTKAATFSSKIRTLSDFQARILNAAQEANKTPSSAEIIATLRYFQCTLVSFLKELPPGTQLDFVRRYSSDSSRASLCPNLNYSGLFYAINNLLDVFHLIPTAQKDIAEAIVETLKALIPFLDRDSLDQLPVLLASQLGVFPPELHKTIVHIIADCVLPFSLTPDSITRISIPAVLMLIFQHTPDPTLHTWIIESAMAHTEGIYRDVIAVLSKGTSPSRVTAANLLFHYWPFSNPHVLHRKLIQYKVHAWTPIACQYGTCAERGPSVKKCYEPSICSGSVDTAPPIFVCRKCSEAVQSEGKVQMETLLQPMSSGCNATTCQNKSCSSSSRIAVATCFSTDCVKHHNFVPIRVCAECLDRDHHSSETEYHLTHSGSGVVWGSDMEWEMIEAIVKLLRETSHNLGGGESEGKRPKWLRQLEGGQQAGKEVDKMSDERRMLSRFGIWLMAALCPPVPEANERALHYVMEAVFEWFATTALLPNDNMGSSLEQLKTEFVSDWLNLAIRNHYDVFVDVLSPAAVREVEDRPRVEEMKEALGKLLSLTPYDIVSLETWSRVMPKWLQCIYDNSEEEHLRDLKIVLSKIFEPDLCPLPFDTPKVFEFITRELVSGDFERMNCALKWIHQLSRMEIRVPLGMLLTDLSECFKLLPTMDIPKIEEGIDLDDDDVCTHVVVIDILVMQFRLNEISTHEMASTAEKLFSAMALLLRTPMQVGAHVCHSSDMDEFADCNPCQQAAFFYQMVLNLVSSVSPKQEMLIESREEDVADLAEITSPSASLHSQVLSPYAPSMQQQPSPSLLAPPGSSSMVLHRANVVDEGDEYVGILPTEEIESAMAETTTLTEKDVGRETCHVLMSTLVQGKTGSTPMLATSPSSRSGVENECFWETSVGRFKFSFDSIPSQLRFIFALYKNLDGERDPDVELFILQTLKILCLHCEVMTNSRREHRGFLIWMHEHIIVPKLWTLLRSDYIQVGEVASLLLIHACTFPSGEEMLWRIVPKHFTSSDWKIRFDAVGRSTVFFHLARPSAVKSNKVVQYALAHLFFHLTTSTVDPNPAVAQRALTSLRALPSGTLRLLTTCVESQFDACIIDRPLLIHSMRTLATQVPEEPTLSFDFFIQLFETLVLEAQLAAQNEDSLFVQDLSRSDPMSEIYQRKVTKAKRAIENAATARSISKTLAGKGMKHQLFFVSHDLPRGFARLREFTDQESNMCLMMNRVVDMANPERHTVYLTVSLFVTFLSNNKMNPSSDEKQIAKKQSVLFRHFNTLLGYSNTEKCFTIPPARLRKSAVCNAFLSGIPEILDQNLTVGNQILPIILQLLVHLPSPQKLASDQQSATYSLSLLSQHQRHLWLNSMVLVLYKYRFDQATVSEYIIRLIGILLKTLQNHSHECVDESEESKEITAWSVPMENSDNEEEKLTRPESLTVTSIAEESDECIRMVPSSRKSRHKESSSRAPSTTSSSQAQIDLTIILRCERCNDKLEVFDEESISLSLIALSTFLQRETAMAAPMLLKIIQAVTRVVHRPLYPWHDSEVFVIANCRSVAKQIMRVILHQLSTSGIALQLFDSPLKRDDPLWSVVVYSLNDFTDLSPVSFLQLLFEDLSEEWPSSLSLILRNLSLYIVHVSPDSFLNQWNNLITAIDTFFRTAHSKMTVEGGRKPTAADLHNAITVVTTIMRVQNYSSFKSSVTLAESFGKWMGEALHDSPVLLEDLLGVCTACNRALIREREKQTLSRAMIAELMQAIRFKCSLHAQNYLTIARMILQDSGEDVDSSFPDDEYNTAASEAVRPHLFEIIDFIADLHVLAKLKKEVSEVGDAGDIKVWLAEIVAVEMSRSSARDCRTVIRFIPWLMSPPSVTQAPPGAFADSVTNVRVLSWLLLGALSANTACLPVPIECSQHMADYIHFVLAGFADQSKQSVVHMSALFHAFHLCQLWTVYCERASTFSSPTAFSHLLDFWSRVTPAILQLLSHSKVLADMVNLHFLNTMQALQSVNSALLCRLYAMWSPILTAYHSAVPNQLRMKLDATENQPTLTPPPLTEWLKKVRFKIAQVELQTSAASPFYNV</sequence>
<dbReference type="Pfam" id="PF14776">
    <property type="entry name" value="UNC-79"/>
    <property type="match status" value="1"/>
</dbReference>